<sequence>MVTSRNIKLFISTSASDSSVHHVIDVNLKMKWLISTSKRNDQCQHLNEMVIIVDNQSVSIVQNIWNVKRGRKFQLLSSQRVTFL</sequence>
<proteinExistence type="predicted"/>
<reference evidence="1" key="1">
    <citation type="submission" date="2021-02" db="EMBL/GenBank/DDBJ databases">
        <authorList>
            <person name="Nowell W R."/>
        </authorList>
    </citation>
    <scope>NUCLEOTIDE SEQUENCE</scope>
</reference>
<gene>
    <name evidence="1" type="ORF">OXD698_LOCUS22333</name>
</gene>
<accession>A0A819FSZ0</accession>
<protein>
    <submittedName>
        <fullName evidence="1">Uncharacterized protein</fullName>
    </submittedName>
</protein>
<name>A0A819FSZ0_9BILA</name>
<comment type="caution">
    <text evidence="1">The sequence shown here is derived from an EMBL/GenBank/DDBJ whole genome shotgun (WGS) entry which is preliminary data.</text>
</comment>
<dbReference type="EMBL" id="CAJOAZ010001898">
    <property type="protein sequence ID" value="CAF3870662.1"/>
    <property type="molecule type" value="Genomic_DNA"/>
</dbReference>
<evidence type="ECO:0000313" key="2">
    <source>
        <dbReference type="Proteomes" id="UP000663844"/>
    </source>
</evidence>
<dbReference type="AlphaFoldDB" id="A0A819FSZ0"/>
<evidence type="ECO:0000313" key="1">
    <source>
        <dbReference type="EMBL" id="CAF3870662.1"/>
    </source>
</evidence>
<dbReference type="Proteomes" id="UP000663844">
    <property type="component" value="Unassembled WGS sequence"/>
</dbReference>
<organism evidence="1 2">
    <name type="scientific">Adineta steineri</name>
    <dbReference type="NCBI Taxonomy" id="433720"/>
    <lineage>
        <taxon>Eukaryota</taxon>
        <taxon>Metazoa</taxon>
        <taxon>Spiralia</taxon>
        <taxon>Gnathifera</taxon>
        <taxon>Rotifera</taxon>
        <taxon>Eurotatoria</taxon>
        <taxon>Bdelloidea</taxon>
        <taxon>Adinetida</taxon>
        <taxon>Adinetidae</taxon>
        <taxon>Adineta</taxon>
    </lineage>
</organism>